<proteinExistence type="predicted"/>
<keyword evidence="3" id="KW-1185">Reference proteome</keyword>
<evidence type="ECO:0000256" key="1">
    <source>
        <dbReference type="SAM" id="MobiDB-lite"/>
    </source>
</evidence>
<evidence type="ECO:0000313" key="2">
    <source>
        <dbReference type="EMBL" id="MEJ8860078.1"/>
    </source>
</evidence>
<dbReference type="RefSeq" id="WP_340340107.1">
    <property type="nucleotide sequence ID" value="NZ_JBBKZS010000059.1"/>
</dbReference>
<feature type="compositionally biased region" description="Polar residues" evidence="1">
    <location>
        <begin position="57"/>
        <end position="66"/>
    </location>
</feature>
<reference evidence="2 3" key="1">
    <citation type="submission" date="2024-03" db="EMBL/GenBank/DDBJ databases">
        <title>Novel species of the genus Variovorax.</title>
        <authorList>
            <person name="Liu Q."/>
            <person name="Xin Y.-H."/>
        </authorList>
    </citation>
    <scope>NUCLEOTIDE SEQUENCE [LARGE SCALE GENOMIC DNA]</scope>
    <source>
        <strain evidence="2 3">KACC 18901</strain>
    </source>
</reference>
<comment type="caution">
    <text evidence="2">The sequence shown here is derived from an EMBL/GenBank/DDBJ whole genome shotgun (WGS) entry which is preliminary data.</text>
</comment>
<protein>
    <submittedName>
        <fullName evidence="2">Uncharacterized protein</fullName>
    </submittedName>
</protein>
<dbReference type="EMBL" id="JBBKZS010000059">
    <property type="protein sequence ID" value="MEJ8860078.1"/>
    <property type="molecule type" value="Genomic_DNA"/>
</dbReference>
<dbReference type="Proteomes" id="UP001367030">
    <property type="component" value="Unassembled WGS sequence"/>
</dbReference>
<accession>A0ABU8XLV9</accession>
<evidence type="ECO:0000313" key="3">
    <source>
        <dbReference type="Proteomes" id="UP001367030"/>
    </source>
</evidence>
<sequence>MSPVHVVQRQFEAYNAHDYDRLPRIDAAAIVENKRLSHALQAALVLQTQRDDRRTVGSPSRTNQGQAPIYRKPLPGVKRSSQFTSEDLELPVMSVCKPSASSHHAALK</sequence>
<name>A0ABU8XLV9_9BURK</name>
<feature type="region of interest" description="Disordered" evidence="1">
    <location>
        <begin position="50"/>
        <end position="83"/>
    </location>
</feature>
<gene>
    <name evidence="2" type="ORF">WKW79_36470</name>
</gene>
<organism evidence="2 3">
    <name type="scientific">Variovorax robiniae</name>
    <dbReference type="NCBI Taxonomy" id="1836199"/>
    <lineage>
        <taxon>Bacteria</taxon>
        <taxon>Pseudomonadati</taxon>
        <taxon>Pseudomonadota</taxon>
        <taxon>Betaproteobacteria</taxon>
        <taxon>Burkholderiales</taxon>
        <taxon>Comamonadaceae</taxon>
        <taxon>Variovorax</taxon>
    </lineage>
</organism>